<name>A0ABV5ACM7_9BACL</name>
<comment type="caution">
    <text evidence="1">The sequence shown here is derived from an EMBL/GenBank/DDBJ whole genome shotgun (WGS) entry which is preliminary data.</text>
</comment>
<organism evidence="1 2">
    <name type="scientific">Alicyclobacillus fastidiosus</name>
    <dbReference type="NCBI Taxonomy" id="392011"/>
    <lineage>
        <taxon>Bacteria</taxon>
        <taxon>Bacillati</taxon>
        <taxon>Bacillota</taxon>
        <taxon>Bacilli</taxon>
        <taxon>Bacillales</taxon>
        <taxon>Alicyclobacillaceae</taxon>
        <taxon>Alicyclobacillus</taxon>
    </lineage>
</organism>
<accession>A0ABV5ACM7</accession>
<reference evidence="1 2" key="1">
    <citation type="journal article" date="2024" name="Int. J. Mol. Sci.">
        <title>Exploration of Alicyclobacillus spp. Genome in Search of Antibiotic Resistance.</title>
        <authorList>
            <person name="Bucka-Kolendo J."/>
            <person name="Kiousi D.E."/>
            <person name="Dekowska A."/>
            <person name="Mikolajczuk-Szczyrba A."/>
            <person name="Karadedos D.M."/>
            <person name="Michael P."/>
            <person name="Galanis A."/>
            <person name="Sokolowska B."/>
        </authorList>
    </citation>
    <scope>NUCLEOTIDE SEQUENCE [LARGE SCALE GENOMIC DNA]</scope>
    <source>
        <strain evidence="1 2">KKP 3000</strain>
    </source>
</reference>
<protein>
    <submittedName>
        <fullName evidence="1">Uncharacterized protein</fullName>
    </submittedName>
</protein>
<sequence>MEKYRFSAAVADPSVWEYPTQTTVKARSLVEALDRLARRFQLTLEDVGRRTVTFATMDGALIEYDIS</sequence>
<evidence type="ECO:0000313" key="1">
    <source>
        <dbReference type="EMBL" id="MFB5189948.1"/>
    </source>
</evidence>
<evidence type="ECO:0000313" key="2">
    <source>
        <dbReference type="Proteomes" id="UP001579974"/>
    </source>
</evidence>
<dbReference type="RefSeq" id="WP_275476253.1">
    <property type="nucleotide sequence ID" value="NZ_CP162940.1"/>
</dbReference>
<dbReference type="EMBL" id="JBDXSU010000004">
    <property type="protein sequence ID" value="MFB5189948.1"/>
    <property type="molecule type" value="Genomic_DNA"/>
</dbReference>
<gene>
    <name evidence="1" type="ORF">KKP3000_003339</name>
</gene>
<proteinExistence type="predicted"/>
<keyword evidence="2" id="KW-1185">Reference proteome</keyword>
<dbReference type="Proteomes" id="UP001579974">
    <property type="component" value="Unassembled WGS sequence"/>
</dbReference>